<feature type="region of interest" description="Disordered" evidence="2">
    <location>
        <begin position="41"/>
        <end position="67"/>
    </location>
</feature>
<evidence type="ECO:0000256" key="2">
    <source>
        <dbReference type="SAM" id="MobiDB-lite"/>
    </source>
</evidence>
<dbReference type="Gene3D" id="1.10.443.10">
    <property type="entry name" value="Intergrase catalytic core"/>
    <property type="match status" value="1"/>
</dbReference>
<feature type="compositionally biased region" description="Acidic residues" evidence="2">
    <location>
        <begin position="178"/>
        <end position="187"/>
    </location>
</feature>
<accession>A0A2X0M7L3</accession>
<dbReference type="InterPro" id="IPR013762">
    <property type="entry name" value="Integrase-like_cat_sf"/>
</dbReference>
<reference evidence="4" key="1">
    <citation type="submission" date="2016-10" db="EMBL/GenBank/DDBJ databases">
        <authorList>
            <person name="Jeantristanb JTB J.-T."/>
            <person name="Ricardo R."/>
        </authorList>
    </citation>
    <scope>NUCLEOTIDE SEQUENCE [LARGE SCALE GENOMIC DNA]</scope>
</reference>
<dbReference type="InterPro" id="IPR011010">
    <property type="entry name" value="DNA_brk_join_enz"/>
</dbReference>
<feature type="compositionally biased region" description="Low complexity" evidence="2">
    <location>
        <begin position="604"/>
        <end position="614"/>
    </location>
</feature>
<dbReference type="GO" id="GO:0006310">
    <property type="term" value="P:DNA recombination"/>
    <property type="evidence" value="ECO:0007669"/>
    <property type="project" value="UniProtKB-KW"/>
</dbReference>
<evidence type="ECO:0000256" key="1">
    <source>
        <dbReference type="ARBA" id="ARBA00023172"/>
    </source>
</evidence>
<dbReference type="OrthoDB" id="198652at2759"/>
<dbReference type="EMBL" id="FMWP01000087">
    <property type="protein sequence ID" value="SCZ95866.1"/>
    <property type="molecule type" value="Genomic_DNA"/>
</dbReference>
<feature type="compositionally biased region" description="Polar residues" evidence="2">
    <location>
        <begin position="478"/>
        <end position="490"/>
    </location>
</feature>
<dbReference type="InterPro" id="IPR052925">
    <property type="entry name" value="Phage_Integrase-like_Recomb"/>
</dbReference>
<feature type="compositionally biased region" description="Low complexity" evidence="2">
    <location>
        <begin position="142"/>
        <end position="155"/>
    </location>
</feature>
<dbReference type="Proteomes" id="UP000249723">
    <property type="component" value="Unassembled WGS sequence"/>
</dbReference>
<name>A0A2X0M7L3_9BASI</name>
<sequence length="1503" mass="168145">MHPIISHALGSARPADYIAAYGARYWTKGLQSYRLRRQTSTGALSSQAAQDGRSDTGRDERSGQDGDLERRVTSIRGLGDLPVFTVDELDSDQDGRLIVRFNLFIEGEVPLDALPEGDDVLYKRCSLPLGWIITVAATPAPSRAATPAPSRAAHAPPAPAVSMQGKRPARNADPWATSDEEESDEPTENPAGTQLRQLEGSADRLAQRPTKKKSKNPAPPPAQRAVVSYRPSTLSQGGRVLLDEDNEDQETPTATSIAQEKAARMYEETLAVPSTAYSELPGYVTLRRDKEDMYKEALLLPRAHVYRLDRQAAILKKNHGLKLDVIEIMKVLTGQFVSAVDADNPAPSDLFYMFQHSGNKFYGIEAMVQSKASIKKRTLTQAGHTEALMELEKLEGVVFNSHQGRDWQHYTRFLRELAQDPDLGFDFVVLYDNKYRRDLADRGKSVHSLLDAKLGDSVYALLINKWLAGNRFFRSEGSSTANHGSSNASHPRSLPGKKKRNPCKRFNRGDFHDEEACDYRHVCSACKGNHAASSTLCTHRQLKSGARLADSDDSIAPDESSLAVVISDDTGPPGHPSLSHLSGLGLAPKYQRSFHFDPPSKDYPTTPLLSSTTSVGRLPGPLPRAHFTPERLAIIGDTQRLYPSQFNFTRTINDHYLGKLLAEHPNTTLVNSFLSAFRSEGFEPPHDGSNARGDDPTSVQFPKNEHHREFIQTTVDEEVKKQWVSPGSAFPLPGVTYNSIFVVESTNHRMRVVADHTSSGLNDGIQRTDCPTIYDTIIDFIRLLCWHRFASGLLTDTSVLGKLDVSSVFKILIMSKRWQARQGIAIKCRLSDGTLRTWYHIEWRGVFGCRAMPFLWTRFMSLLMWVAHNAYGIEHPLAYMDNAFGIDLAGSMRWQRCGPDKAPHGRRITITGIDCDLDSFSVSLPQKVIEDLVREIDAFLLEPSRHPTLRKWRQMTGWLSWSLNVAPQARPYLTPLYEKLAGKKRSDAGVPINTSVATALAAMATLLVESPSLRLDSPSLTRWSLKDADVVIYTDACLQNATGTGAGLGFWFEWKGMVHHYYCRPQRTYECIQFAETLTVVLALGIVTHPSSPFKPLSRVLVRTDSAPAVYAVDSGAAKDGDFMPLRTLTLRSYVMAQHRKFDLKVIHVHGKDNTLADDLSRQHEDGRHVSFAPRPLLEPATRAQPMLPLDDLRQLRDEAAIFALEPKTRSDYARALRQWIAFISYYRAQGHDIMYHPTEDMLSAFIRHRFRTVSSVYQTLSGLAFHFLPIMGSTWTIVRSSQLVRNTIIGGIKLKRRARKQAKPLGFRSVAFVLRTAVALRDLDYDSLLFLAMVSLGFVSCARSAELTVPSTIRFRDPAKLPRRSTVKMDSNGFSVHLPYHKADRRWQGSFLYFTPGTTDPAFLRILHRYLQARDSRNKSSDLLFLTRGGLPPTRTWFIGRLRRTFGSAYSGHSLRAGGATHYALQGLSADIIKRLGRWRSSAWEEYVRVSPQLQQALLNSA</sequence>
<feature type="compositionally biased region" description="Basic and acidic residues" evidence="2">
    <location>
        <begin position="52"/>
        <end position="67"/>
    </location>
</feature>
<keyword evidence="4" id="KW-1185">Reference proteome</keyword>
<dbReference type="GO" id="GO:0015074">
    <property type="term" value="P:DNA integration"/>
    <property type="evidence" value="ECO:0007669"/>
    <property type="project" value="InterPro"/>
</dbReference>
<dbReference type="PANTHER" id="PTHR34605">
    <property type="entry name" value="PHAGE_INTEGRASE DOMAIN-CONTAINING PROTEIN"/>
    <property type="match status" value="1"/>
</dbReference>
<organism evidence="3 4">
    <name type="scientific">Microbotryum saponariae</name>
    <dbReference type="NCBI Taxonomy" id="289078"/>
    <lineage>
        <taxon>Eukaryota</taxon>
        <taxon>Fungi</taxon>
        <taxon>Dikarya</taxon>
        <taxon>Basidiomycota</taxon>
        <taxon>Pucciniomycotina</taxon>
        <taxon>Microbotryomycetes</taxon>
        <taxon>Microbotryales</taxon>
        <taxon>Microbotryaceae</taxon>
        <taxon>Microbotryum</taxon>
    </lineage>
</organism>
<dbReference type="SUPFAM" id="SSF56349">
    <property type="entry name" value="DNA breaking-rejoining enzymes"/>
    <property type="match status" value="1"/>
</dbReference>
<feature type="region of interest" description="Disordered" evidence="2">
    <location>
        <begin position="142"/>
        <end position="254"/>
    </location>
</feature>
<protein>
    <submittedName>
        <fullName evidence="3">BZ3500_MvSof-1268-A1-R1_Chr8-1g09847 protein</fullName>
    </submittedName>
</protein>
<gene>
    <name evidence="3" type="ORF">BZ3500_MVSOF-1268-A1-R1_CHR8-1G09847</name>
</gene>
<keyword evidence="1" id="KW-0233">DNA recombination</keyword>
<dbReference type="InterPro" id="IPR036397">
    <property type="entry name" value="RNaseH_sf"/>
</dbReference>
<dbReference type="InterPro" id="IPR043502">
    <property type="entry name" value="DNA/RNA_pol_sf"/>
</dbReference>
<evidence type="ECO:0000313" key="3">
    <source>
        <dbReference type="EMBL" id="SCZ95866.1"/>
    </source>
</evidence>
<dbReference type="SUPFAM" id="SSF56672">
    <property type="entry name" value="DNA/RNA polymerases"/>
    <property type="match status" value="1"/>
</dbReference>
<proteinExistence type="predicted"/>
<dbReference type="Gene3D" id="3.30.420.10">
    <property type="entry name" value="Ribonuclease H-like superfamily/Ribonuclease H"/>
    <property type="match status" value="1"/>
</dbReference>
<dbReference type="GO" id="GO:0003677">
    <property type="term" value="F:DNA binding"/>
    <property type="evidence" value="ECO:0007669"/>
    <property type="project" value="InterPro"/>
</dbReference>
<feature type="region of interest" description="Disordered" evidence="2">
    <location>
        <begin position="478"/>
        <end position="502"/>
    </location>
</feature>
<dbReference type="PANTHER" id="PTHR34605:SF3">
    <property type="entry name" value="P CELL-TYPE AGGLUTINATION PROTEIN MAP4-LIKE-RELATED"/>
    <property type="match status" value="1"/>
</dbReference>
<dbReference type="STRING" id="289078.A0A2X0M7L3"/>
<evidence type="ECO:0000313" key="4">
    <source>
        <dbReference type="Proteomes" id="UP000249723"/>
    </source>
</evidence>
<feature type="region of interest" description="Disordered" evidence="2">
    <location>
        <begin position="595"/>
        <end position="623"/>
    </location>
</feature>